<protein>
    <submittedName>
        <fullName evidence="2">Uncharacterized protein</fullName>
    </submittedName>
</protein>
<dbReference type="AlphaFoldDB" id="A0A1F5UQA4"/>
<reference evidence="2 3" key="1">
    <citation type="journal article" date="2016" name="Nat. Commun.">
        <title>Thousands of microbial genomes shed light on interconnected biogeochemical processes in an aquifer system.</title>
        <authorList>
            <person name="Anantharaman K."/>
            <person name="Brown C.T."/>
            <person name="Hug L.A."/>
            <person name="Sharon I."/>
            <person name="Castelle C.J."/>
            <person name="Probst A.J."/>
            <person name="Thomas B.C."/>
            <person name="Singh A."/>
            <person name="Wilkins M.J."/>
            <person name="Karaoz U."/>
            <person name="Brodie E.L."/>
            <person name="Williams K.H."/>
            <person name="Hubbard S.S."/>
            <person name="Banfield J.F."/>
        </authorList>
    </citation>
    <scope>NUCLEOTIDE SEQUENCE [LARGE SCALE GENOMIC DNA]</scope>
    <source>
        <strain evidence="3">RBG_16_55_9</strain>
    </source>
</reference>
<evidence type="ECO:0000256" key="1">
    <source>
        <dbReference type="SAM" id="Phobius"/>
    </source>
</evidence>
<dbReference type="STRING" id="1817864.A2Z21_10640"/>
<comment type="caution">
    <text evidence="2">The sequence shown here is derived from an EMBL/GenBank/DDBJ whole genome shotgun (WGS) entry which is preliminary data.</text>
</comment>
<proteinExistence type="predicted"/>
<keyword evidence="1" id="KW-0472">Membrane</keyword>
<organism evidence="2 3">
    <name type="scientific">Fraserbacteria sp. (strain RBG_16_55_9)</name>
    <dbReference type="NCBI Taxonomy" id="1817864"/>
    <lineage>
        <taxon>Bacteria</taxon>
        <taxon>Candidatus Fraseribacteriota</taxon>
    </lineage>
</organism>
<feature type="transmembrane region" description="Helical" evidence="1">
    <location>
        <begin position="88"/>
        <end position="108"/>
    </location>
</feature>
<sequence length="211" mass="22680">MSWMKSSVVIALLLLLGLLAPNLPTGASNGERPGPKPEDFFLWEFLGGSIGGAMGGQAVVEAILSSWCKEAENPELCRRAGRVALRPIVYPLFVFAGTTMGIVTIGWMDGVQGNLVATIIGSFAGALGGLVEAFGVWNIIDWLLEPGRDQELIGPETPEFLQRTIPYVIEILRPYEAILKEAAMVFLPTLTSAFWGTVGFNTGARMQASSH</sequence>
<evidence type="ECO:0000313" key="3">
    <source>
        <dbReference type="Proteomes" id="UP000179157"/>
    </source>
</evidence>
<accession>A0A1F5UQA4</accession>
<gene>
    <name evidence="2" type="ORF">A2Z21_10640</name>
</gene>
<dbReference type="Proteomes" id="UP000179157">
    <property type="component" value="Unassembled WGS sequence"/>
</dbReference>
<feature type="transmembrane region" description="Helical" evidence="1">
    <location>
        <begin position="114"/>
        <end position="140"/>
    </location>
</feature>
<dbReference type="EMBL" id="MFGX01000106">
    <property type="protein sequence ID" value="OGF53315.1"/>
    <property type="molecule type" value="Genomic_DNA"/>
</dbReference>
<keyword evidence="1" id="KW-0812">Transmembrane</keyword>
<keyword evidence="1" id="KW-1133">Transmembrane helix</keyword>
<name>A0A1F5UQA4_FRAXR</name>
<evidence type="ECO:0000313" key="2">
    <source>
        <dbReference type="EMBL" id="OGF53315.1"/>
    </source>
</evidence>
<feature type="transmembrane region" description="Helical" evidence="1">
    <location>
        <begin position="45"/>
        <end position="67"/>
    </location>
</feature>